<sequence length="125" mass="13666">MDLDSGDHRLGEVGDDHRGRLRPPSGSGHRNRGAIAWPPPCPFSSYLSLSLFDGGREKVGHFYGGGAPIPTITAWSRSPVTFVVVCDLTGAVATEIGGHRSFPSFSILSGTFRKFHTWRWEKEKA</sequence>
<accession>A0A2I0KTG3</accession>
<reference evidence="2 3" key="1">
    <citation type="submission" date="2017-11" db="EMBL/GenBank/DDBJ databases">
        <title>De-novo sequencing of pomegranate (Punica granatum L.) genome.</title>
        <authorList>
            <person name="Akparov Z."/>
            <person name="Amiraslanov A."/>
            <person name="Hajiyeva S."/>
            <person name="Abbasov M."/>
            <person name="Kaur K."/>
            <person name="Hamwieh A."/>
            <person name="Solovyev V."/>
            <person name="Salamov A."/>
            <person name="Braich B."/>
            <person name="Kosarev P."/>
            <person name="Mahmoud A."/>
            <person name="Hajiyev E."/>
            <person name="Babayeva S."/>
            <person name="Izzatullayeva V."/>
            <person name="Mammadov A."/>
            <person name="Mammadov A."/>
            <person name="Sharifova S."/>
            <person name="Ojaghi J."/>
            <person name="Eynullazada K."/>
            <person name="Bayramov B."/>
            <person name="Abdulazimova A."/>
            <person name="Shahmuradov I."/>
        </authorList>
    </citation>
    <scope>NUCLEOTIDE SEQUENCE [LARGE SCALE GENOMIC DNA]</scope>
    <source>
        <strain evidence="3">cv. AG2017</strain>
        <tissue evidence="2">Leaf</tissue>
    </source>
</reference>
<evidence type="ECO:0000313" key="2">
    <source>
        <dbReference type="EMBL" id="PKI71620.1"/>
    </source>
</evidence>
<name>A0A2I0KTG3_PUNGR</name>
<protein>
    <submittedName>
        <fullName evidence="2">Uncharacterized protein</fullName>
    </submittedName>
</protein>
<dbReference type="AlphaFoldDB" id="A0A2I0KTG3"/>
<gene>
    <name evidence="2" type="ORF">CRG98_007943</name>
</gene>
<organism evidence="2 3">
    <name type="scientific">Punica granatum</name>
    <name type="common">Pomegranate</name>
    <dbReference type="NCBI Taxonomy" id="22663"/>
    <lineage>
        <taxon>Eukaryota</taxon>
        <taxon>Viridiplantae</taxon>
        <taxon>Streptophyta</taxon>
        <taxon>Embryophyta</taxon>
        <taxon>Tracheophyta</taxon>
        <taxon>Spermatophyta</taxon>
        <taxon>Magnoliopsida</taxon>
        <taxon>eudicotyledons</taxon>
        <taxon>Gunneridae</taxon>
        <taxon>Pentapetalae</taxon>
        <taxon>rosids</taxon>
        <taxon>malvids</taxon>
        <taxon>Myrtales</taxon>
        <taxon>Lythraceae</taxon>
        <taxon>Punica</taxon>
    </lineage>
</organism>
<dbReference type="EMBL" id="PGOL01000363">
    <property type="protein sequence ID" value="PKI71620.1"/>
    <property type="molecule type" value="Genomic_DNA"/>
</dbReference>
<evidence type="ECO:0000256" key="1">
    <source>
        <dbReference type="SAM" id="MobiDB-lite"/>
    </source>
</evidence>
<dbReference type="Proteomes" id="UP000233551">
    <property type="component" value="Unassembled WGS sequence"/>
</dbReference>
<feature type="compositionally biased region" description="Basic and acidic residues" evidence="1">
    <location>
        <begin position="1"/>
        <end position="18"/>
    </location>
</feature>
<evidence type="ECO:0000313" key="3">
    <source>
        <dbReference type="Proteomes" id="UP000233551"/>
    </source>
</evidence>
<proteinExistence type="predicted"/>
<keyword evidence="3" id="KW-1185">Reference proteome</keyword>
<feature type="region of interest" description="Disordered" evidence="1">
    <location>
        <begin position="1"/>
        <end position="34"/>
    </location>
</feature>
<comment type="caution">
    <text evidence="2">The sequence shown here is derived from an EMBL/GenBank/DDBJ whole genome shotgun (WGS) entry which is preliminary data.</text>
</comment>